<feature type="region of interest" description="Disordered" evidence="1">
    <location>
        <begin position="77"/>
        <end position="127"/>
    </location>
</feature>
<dbReference type="OrthoDB" id="5187941at2"/>
<accession>A0A4R1I2B1</accession>
<protein>
    <submittedName>
        <fullName evidence="3">DNA-binding transcriptional regulator of glucitol operon</fullName>
    </submittedName>
</protein>
<evidence type="ECO:0000313" key="4">
    <source>
        <dbReference type="Proteomes" id="UP000295560"/>
    </source>
</evidence>
<dbReference type="PROSITE" id="PS51257">
    <property type="entry name" value="PROKAR_LIPOPROTEIN"/>
    <property type="match status" value="1"/>
</dbReference>
<evidence type="ECO:0000256" key="1">
    <source>
        <dbReference type="SAM" id="MobiDB-lite"/>
    </source>
</evidence>
<dbReference type="EMBL" id="SMFZ01000001">
    <property type="protein sequence ID" value="TCK27420.1"/>
    <property type="molecule type" value="Genomic_DNA"/>
</dbReference>
<name>A0A4R1I2B1_PSEEN</name>
<sequence length="144" mass="16258">MLRLLVSPKWITWHVLTLGAMVSCGFLSAWQWHRAGEAMGSALNVGYGVQWPFFALFFGFMWWHFLRMEVRELRAAEASTPEVPVQRPEPEPASEPEPAPVVVDDRPSPFTPRPAGVEPSRLSDPQIRAYNDALAELAARDQEK</sequence>
<feature type="transmembrane region" description="Helical" evidence="2">
    <location>
        <begin position="12"/>
        <end position="33"/>
    </location>
</feature>
<dbReference type="AlphaFoldDB" id="A0A4R1I2B1"/>
<dbReference type="Proteomes" id="UP000295560">
    <property type="component" value="Unassembled WGS sequence"/>
</dbReference>
<proteinExistence type="predicted"/>
<feature type="transmembrane region" description="Helical" evidence="2">
    <location>
        <begin position="45"/>
        <end position="65"/>
    </location>
</feature>
<gene>
    <name evidence="3" type="ORF">EV378_3291</name>
</gene>
<dbReference type="RefSeq" id="WP_132426137.1">
    <property type="nucleotide sequence ID" value="NZ_SMFZ01000001.1"/>
</dbReference>
<keyword evidence="2" id="KW-1133">Transmembrane helix</keyword>
<evidence type="ECO:0000256" key="2">
    <source>
        <dbReference type="SAM" id="Phobius"/>
    </source>
</evidence>
<reference evidence="3 4" key="1">
    <citation type="submission" date="2019-03" db="EMBL/GenBank/DDBJ databases">
        <title>Sequencing the genomes of 1000 actinobacteria strains.</title>
        <authorList>
            <person name="Klenk H.-P."/>
        </authorList>
    </citation>
    <scope>NUCLEOTIDE SEQUENCE [LARGE SCALE GENOMIC DNA]</scope>
    <source>
        <strain evidence="3 4">DSM 44969</strain>
    </source>
</reference>
<organism evidence="3 4">
    <name type="scientific">Pseudonocardia endophytica</name>
    <dbReference type="NCBI Taxonomy" id="401976"/>
    <lineage>
        <taxon>Bacteria</taxon>
        <taxon>Bacillati</taxon>
        <taxon>Actinomycetota</taxon>
        <taxon>Actinomycetes</taxon>
        <taxon>Pseudonocardiales</taxon>
        <taxon>Pseudonocardiaceae</taxon>
        <taxon>Pseudonocardia</taxon>
    </lineage>
</organism>
<keyword evidence="2" id="KW-0472">Membrane</keyword>
<dbReference type="GO" id="GO:0003677">
    <property type="term" value="F:DNA binding"/>
    <property type="evidence" value="ECO:0007669"/>
    <property type="project" value="UniProtKB-KW"/>
</dbReference>
<keyword evidence="2" id="KW-0812">Transmembrane</keyword>
<keyword evidence="3" id="KW-0238">DNA-binding</keyword>
<comment type="caution">
    <text evidence="3">The sequence shown here is derived from an EMBL/GenBank/DDBJ whole genome shotgun (WGS) entry which is preliminary data.</text>
</comment>
<evidence type="ECO:0000313" key="3">
    <source>
        <dbReference type="EMBL" id="TCK27420.1"/>
    </source>
</evidence>
<keyword evidence="4" id="KW-1185">Reference proteome</keyword>